<sequence>MGKRSHLCPGLAERTKRSLPRCLFSIFLLLFLLLCNVCGVYYLRIPFQTKIDREPERRPISSLPWSPILYAVREEEIPLSKLAARGTTPLSLPLERSELSGDDGDAVDEERSPRAEEEKLASPDTLNAVVVTSSAPRRTKLGSRKAAARVFTLSSILEQKLIARAFSARVKGFFSRPSCKIRFFLTWISSEELFGQRELLAMESIFKSHPDACVLIVSNSMDTARGNKLLRRRPFLLSSGFRVAAVSPNYRFIFKDTPAEEWFHRLKGGLINPGDVPLGQNLSNLLRLALLYKFGGIYVDTDVIVLKSFSGLRNVIGAQTVDAGTGNWSRLNNAVMIFDKKHPLLYKFIEEFALTFNGNRWGYNGPYLVSRVVSREEPAGLNFSVLKPPAFYPVTWSTIQGLFHGPRSEAHTRWAEGKLNQIRKESFAIHLWNRQSRALRVEEGSVIGRLMLENCVSFNSPQQSAS</sequence>
<feature type="domain" description="Alpha 1,4-glycosyltransferase" evidence="3">
    <location>
        <begin position="338"/>
        <end position="457"/>
    </location>
</feature>
<protein>
    <recommendedName>
        <fullName evidence="3">Alpha 1,4-glycosyltransferase domain-containing protein</fullName>
    </recommendedName>
</protein>
<keyword evidence="2" id="KW-0472">Membrane</keyword>
<accession>A0AAV7DZG8</accession>
<evidence type="ECO:0000313" key="4">
    <source>
        <dbReference type="EMBL" id="KAG9440996.1"/>
    </source>
</evidence>
<dbReference type="InterPro" id="IPR007577">
    <property type="entry name" value="GlycoTrfase_DXD_sugar-bd_CS"/>
</dbReference>
<comment type="caution">
    <text evidence="4">The sequence shown here is derived from an EMBL/GenBank/DDBJ whole genome shotgun (WGS) entry which is preliminary data.</text>
</comment>
<evidence type="ECO:0000256" key="1">
    <source>
        <dbReference type="SAM" id="MobiDB-lite"/>
    </source>
</evidence>
<feature type="compositionally biased region" description="Basic and acidic residues" evidence="1">
    <location>
        <begin position="109"/>
        <end position="120"/>
    </location>
</feature>
<dbReference type="Pfam" id="PF04572">
    <property type="entry name" value="Gb3_synth"/>
    <property type="match status" value="1"/>
</dbReference>
<proteinExistence type="predicted"/>
<dbReference type="PANTHER" id="PTHR46781:SF5">
    <property type="entry name" value="ALPHA 1,4-GLYCOSYLTRANSFERASE FAMILY PROTEIN"/>
    <property type="match status" value="1"/>
</dbReference>
<organism evidence="4 5">
    <name type="scientific">Aristolochia fimbriata</name>
    <name type="common">White veined hardy Dutchman's pipe vine</name>
    <dbReference type="NCBI Taxonomy" id="158543"/>
    <lineage>
        <taxon>Eukaryota</taxon>
        <taxon>Viridiplantae</taxon>
        <taxon>Streptophyta</taxon>
        <taxon>Embryophyta</taxon>
        <taxon>Tracheophyta</taxon>
        <taxon>Spermatophyta</taxon>
        <taxon>Magnoliopsida</taxon>
        <taxon>Magnoliidae</taxon>
        <taxon>Piperales</taxon>
        <taxon>Aristolochiaceae</taxon>
        <taxon>Aristolochia</taxon>
    </lineage>
</organism>
<dbReference type="EMBL" id="JAINDJ010000007">
    <property type="protein sequence ID" value="KAG9440996.1"/>
    <property type="molecule type" value="Genomic_DNA"/>
</dbReference>
<dbReference type="Gene3D" id="3.90.550.20">
    <property type="match status" value="1"/>
</dbReference>
<evidence type="ECO:0000259" key="3">
    <source>
        <dbReference type="Pfam" id="PF04572"/>
    </source>
</evidence>
<dbReference type="PANTHER" id="PTHR46781">
    <property type="entry name" value="ALPHA 1,4-GLYCOSYLTRANSFERASE FAMILY PROTEIN"/>
    <property type="match status" value="1"/>
</dbReference>
<reference evidence="4 5" key="1">
    <citation type="submission" date="2021-07" db="EMBL/GenBank/DDBJ databases">
        <title>The Aristolochia fimbriata genome: insights into angiosperm evolution, floral development and chemical biosynthesis.</title>
        <authorList>
            <person name="Jiao Y."/>
        </authorList>
    </citation>
    <scope>NUCLEOTIDE SEQUENCE [LARGE SCALE GENOMIC DNA]</scope>
    <source>
        <strain evidence="4">IBCAS-2021</strain>
        <tissue evidence="4">Leaf</tissue>
    </source>
</reference>
<feature type="transmembrane region" description="Helical" evidence="2">
    <location>
        <begin position="21"/>
        <end position="43"/>
    </location>
</feature>
<keyword evidence="2" id="KW-1133">Transmembrane helix</keyword>
<dbReference type="Pfam" id="PF04488">
    <property type="entry name" value="Gly_transf_sug"/>
    <property type="match status" value="1"/>
</dbReference>
<evidence type="ECO:0000313" key="5">
    <source>
        <dbReference type="Proteomes" id="UP000825729"/>
    </source>
</evidence>
<keyword evidence="5" id="KW-1185">Reference proteome</keyword>
<dbReference type="AlphaFoldDB" id="A0AAV7DZG8"/>
<name>A0AAV7DZG8_ARIFI</name>
<dbReference type="Proteomes" id="UP000825729">
    <property type="component" value="Unassembled WGS sequence"/>
</dbReference>
<dbReference type="InterPro" id="IPR007652">
    <property type="entry name" value="A1-4-GlycosylTfrase_dom"/>
</dbReference>
<dbReference type="InterPro" id="IPR029044">
    <property type="entry name" value="Nucleotide-diphossugar_trans"/>
</dbReference>
<dbReference type="InterPro" id="IPR044789">
    <property type="entry name" value="Put_A1-4-GlycosylTfrase_plant"/>
</dbReference>
<evidence type="ECO:0000256" key="2">
    <source>
        <dbReference type="SAM" id="Phobius"/>
    </source>
</evidence>
<dbReference type="SUPFAM" id="SSF53448">
    <property type="entry name" value="Nucleotide-diphospho-sugar transferases"/>
    <property type="match status" value="1"/>
</dbReference>
<feature type="region of interest" description="Disordered" evidence="1">
    <location>
        <begin position="93"/>
        <end position="120"/>
    </location>
</feature>
<gene>
    <name evidence="4" type="ORF">H6P81_016850</name>
</gene>
<keyword evidence="2" id="KW-0812">Transmembrane</keyword>